<dbReference type="Proteomes" id="UP000254209">
    <property type="component" value="Unassembled WGS sequence"/>
</dbReference>
<feature type="transmembrane region" description="Helical" evidence="1">
    <location>
        <begin position="236"/>
        <end position="258"/>
    </location>
</feature>
<dbReference type="AlphaFoldDB" id="A0A376BKN0"/>
<keyword evidence="1" id="KW-0472">Membrane</keyword>
<evidence type="ECO:0000313" key="2">
    <source>
        <dbReference type="EMBL" id="SSY70193.1"/>
    </source>
</evidence>
<keyword evidence="3" id="KW-1185">Reference proteome</keyword>
<dbReference type="InterPro" id="IPR021296">
    <property type="entry name" value="DUF2868"/>
</dbReference>
<feature type="transmembrane region" description="Helical" evidence="1">
    <location>
        <begin position="68"/>
        <end position="88"/>
    </location>
</feature>
<name>A0A376BKN0_9NEIS</name>
<dbReference type="EMBL" id="UFSO01000002">
    <property type="protein sequence ID" value="SSY70193.1"/>
    <property type="molecule type" value="Genomic_DNA"/>
</dbReference>
<organism evidence="2 3">
    <name type="scientific">Alysiella crassa</name>
    <dbReference type="NCBI Taxonomy" id="153491"/>
    <lineage>
        <taxon>Bacteria</taxon>
        <taxon>Pseudomonadati</taxon>
        <taxon>Pseudomonadota</taxon>
        <taxon>Betaproteobacteria</taxon>
        <taxon>Neisseriales</taxon>
        <taxon>Neisseriaceae</taxon>
        <taxon>Alysiella</taxon>
    </lineage>
</organism>
<dbReference type="STRING" id="1120980.GCA_000745955_01903"/>
<dbReference type="Pfam" id="PF11067">
    <property type="entry name" value="DUF2868"/>
    <property type="match status" value="1"/>
</dbReference>
<dbReference type="OrthoDB" id="6210861at2"/>
<feature type="transmembrane region" description="Helical" evidence="1">
    <location>
        <begin position="94"/>
        <end position="120"/>
    </location>
</feature>
<protein>
    <submittedName>
        <fullName evidence="2">Uncharacterized membrane protein NMB1645</fullName>
    </submittedName>
</protein>
<keyword evidence="1" id="KW-1133">Transmembrane helix</keyword>
<feature type="transmembrane region" description="Helical" evidence="1">
    <location>
        <begin position="165"/>
        <end position="186"/>
    </location>
</feature>
<reference evidence="2 3" key="1">
    <citation type="submission" date="2018-06" db="EMBL/GenBank/DDBJ databases">
        <authorList>
            <consortium name="Pathogen Informatics"/>
            <person name="Doyle S."/>
        </authorList>
    </citation>
    <scope>NUCLEOTIDE SEQUENCE [LARGE SCALE GENOMIC DNA]</scope>
    <source>
        <strain evidence="2 3">NCTC10283</strain>
    </source>
</reference>
<evidence type="ECO:0000256" key="1">
    <source>
        <dbReference type="SAM" id="Phobius"/>
    </source>
</evidence>
<accession>A0A376BKN0</accession>
<sequence length="428" mass="48179">MNPTHHTELIRLLEQRGHLFPADPAAITAQLRQTDGDITDKLHRRATLIDRDHAIADQWQQHCRHRQWLHYAALTAWAIIGFVGTYGLMQQTALNFFVVLLGVLGVNTVMLMIWCVNLILRRDLPALPPFFRQPEIISQTIAQLYHEPNIRPHATWRRSMISHQLALSGLGGMFAAALLLLLVRQYHFTWESTLLSNETLTQVVGLLGWLPEILGFDVPDSTAILASRNQANASNAAAWGSLLLGSLLCYGLVPRALAWATSVWQMRRLAPQLNLQLPYYQNISQKWQRKIVDSDADYTPDLIRSSPQISLAKNGAYWAIALDVLPKNHQWYQDVLGQEWLDLGVVASREEWADLANRAAGQAVQLLVAVRAAQTPDRGTVRRLAGVGANVVLCLWVEEGADSGSLKERVAQWHELAEQYGWVWVDNI</sequence>
<keyword evidence="1" id="KW-0812">Transmembrane</keyword>
<gene>
    <name evidence="2" type="ORF">NCTC10283_00269</name>
</gene>
<dbReference type="RefSeq" id="WP_034294209.1">
    <property type="nucleotide sequence ID" value="NZ_CP091519.2"/>
</dbReference>
<proteinExistence type="predicted"/>
<evidence type="ECO:0000313" key="3">
    <source>
        <dbReference type="Proteomes" id="UP000254209"/>
    </source>
</evidence>